<feature type="compositionally biased region" description="Polar residues" evidence="6">
    <location>
        <begin position="310"/>
        <end position="321"/>
    </location>
</feature>
<keyword evidence="4 5" id="KW-0862">Zinc</keyword>
<dbReference type="SMART" id="SM00356">
    <property type="entry name" value="ZnF_C3H1"/>
    <property type="match status" value="3"/>
</dbReference>
<feature type="domain" description="C3H1-type" evidence="7">
    <location>
        <begin position="44"/>
        <end position="71"/>
    </location>
</feature>
<sequence length="387" mass="42646">MEQPSKKPPHKKRHTKPCRFFQTSRCPLSAEECDFAHVQSNHAIQSPSPCRYYAAGRCVNGPYCRYRHVIENPEASGDTGDLKSPITPQEMYHAPWAIYQDPFPSSAYIPAELIASHKFHPDLISPTHSIDSSMSLSTSASSSLSDDVLFMTGDPQYSEHPHSYQSQVHVTDDVPLIHVPPFYPSLNTHVPHVAPDTNYPAPQNIYGSYAFQPPISLVSPTHTRKHPPKQKIIQYKTKPCRFYGVNGVCPNGEECTFIHDEPGRQPEPSTIVNPQLPPKPVSKIEENKKKNFFPISWRVIGGGVKMGGLKQTSSTLKTSESPDIAVESDRLQTSDADRASSPGETALQTSSKTKPTTRPRSTSIPSTPSIAHVNVESLFSAESPGGL</sequence>
<dbReference type="AlphaFoldDB" id="A0A9P5Y8H7"/>
<dbReference type="GO" id="GO:0008270">
    <property type="term" value="F:zinc ion binding"/>
    <property type="evidence" value="ECO:0007669"/>
    <property type="project" value="UniProtKB-KW"/>
</dbReference>
<feature type="region of interest" description="Disordered" evidence="6">
    <location>
        <begin position="304"/>
        <end position="370"/>
    </location>
</feature>
<accession>A0A9P5Y8H7</accession>
<evidence type="ECO:0000256" key="2">
    <source>
        <dbReference type="ARBA" id="ARBA00022737"/>
    </source>
</evidence>
<dbReference type="OrthoDB" id="411372at2759"/>
<evidence type="ECO:0000259" key="7">
    <source>
        <dbReference type="PROSITE" id="PS50103"/>
    </source>
</evidence>
<evidence type="ECO:0000256" key="6">
    <source>
        <dbReference type="SAM" id="MobiDB-lite"/>
    </source>
</evidence>
<evidence type="ECO:0000256" key="5">
    <source>
        <dbReference type="PROSITE-ProRule" id="PRU00723"/>
    </source>
</evidence>
<feature type="domain" description="C3H1-type" evidence="7">
    <location>
        <begin position="12"/>
        <end position="40"/>
    </location>
</feature>
<comment type="caution">
    <text evidence="8">The sequence shown here is derived from an EMBL/GenBank/DDBJ whole genome shotgun (WGS) entry which is preliminary data.</text>
</comment>
<evidence type="ECO:0000313" key="9">
    <source>
        <dbReference type="Proteomes" id="UP000807353"/>
    </source>
</evidence>
<feature type="zinc finger region" description="C3H1-type" evidence="5">
    <location>
        <begin position="234"/>
        <end position="262"/>
    </location>
</feature>
<dbReference type="Pfam" id="PF00642">
    <property type="entry name" value="zf-CCCH"/>
    <property type="match status" value="1"/>
</dbReference>
<name>A0A9P5Y8H7_9AGAR</name>
<dbReference type="InterPro" id="IPR036855">
    <property type="entry name" value="Znf_CCCH_sf"/>
</dbReference>
<dbReference type="SUPFAM" id="SSF90229">
    <property type="entry name" value="CCCH zinc finger"/>
    <property type="match status" value="2"/>
</dbReference>
<dbReference type="Pfam" id="PF14608">
    <property type="entry name" value="zf-CCCH_2"/>
    <property type="match status" value="2"/>
</dbReference>
<dbReference type="GO" id="GO:0003729">
    <property type="term" value="F:mRNA binding"/>
    <property type="evidence" value="ECO:0007669"/>
    <property type="project" value="InterPro"/>
</dbReference>
<evidence type="ECO:0000256" key="4">
    <source>
        <dbReference type="ARBA" id="ARBA00022833"/>
    </source>
</evidence>
<proteinExistence type="predicted"/>
<dbReference type="EMBL" id="MU150256">
    <property type="protein sequence ID" value="KAF9464129.1"/>
    <property type="molecule type" value="Genomic_DNA"/>
</dbReference>
<evidence type="ECO:0000256" key="3">
    <source>
        <dbReference type="ARBA" id="ARBA00022771"/>
    </source>
</evidence>
<dbReference type="Gene3D" id="4.10.1000.10">
    <property type="entry name" value="Zinc finger, CCCH-type"/>
    <property type="match status" value="2"/>
</dbReference>
<feature type="compositionally biased region" description="Basic and acidic residues" evidence="6">
    <location>
        <begin position="327"/>
        <end position="338"/>
    </location>
</feature>
<organism evidence="8 9">
    <name type="scientific">Collybia nuda</name>
    <dbReference type="NCBI Taxonomy" id="64659"/>
    <lineage>
        <taxon>Eukaryota</taxon>
        <taxon>Fungi</taxon>
        <taxon>Dikarya</taxon>
        <taxon>Basidiomycota</taxon>
        <taxon>Agaricomycotina</taxon>
        <taxon>Agaricomycetes</taxon>
        <taxon>Agaricomycetidae</taxon>
        <taxon>Agaricales</taxon>
        <taxon>Tricholomatineae</taxon>
        <taxon>Clitocybaceae</taxon>
        <taxon>Collybia</taxon>
    </lineage>
</organism>
<dbReference type="InterPro" id="IPR000571">
    <property type="entry name" value="Znf_CCCH"/>
</dbReference>
<dbReference type="PROSITE" id="PS50103">
    <property type="entry name" value="ZF_C3H1"/>
    <property type="match status" value="3"/>
</dbReference>
<evidence type="ECO:0000313" key="8">
    <source>
        <dbReference type="EMBL" id="KAF9464129.1"/>
    </source>
</evidence>
<feature type="zinc finger region" description="C3H1-type" evidence="5">
    <location>
        <begin position="44"/>
        <end position="71"/>
    </location>
</feature>
<evidence type="ECO:0000256" key="1">
    <source>
        <dbReference type="ARBA" id="ARBA00022723"/>
    </source>
</evidence>
<feature type="region of interest" description="Disordered" evidence="6">
    <location>
        <begin position="263"/>
        <end position="282"/>
    </location>
</feature>
<reference evidence="8" key="1">
    <citation type="submission" date="2020-11" db="EMBL/GenBank/DDBJ databases">
        <authorList>
            <consortium name="DOE Joint Genome Institute"/>
            <person name="Ahrendt S."/>
            <person name="Riley R."/>
            <person name="Andreopoulos W."/>
            <person name="Labutti K."/>
            <person name="Pangilinan J."/>
            <person name="Ruiz-Duenas F.J."/>
            <person name="Barrasa J.M."/>
            <person name="Sanchez-Garcia M."/>
            <person name="Camarero S."/>
            <person name="Miyauchi S."/>
            <person name="Serrano A."/>
            <person name="Linde D."/>
            <person name="Babiker R."/>
            <person name="Drula E."/>
            <person name="Ayuso-Fernandez I."/>
            <person name="Pacheco R."/>
            <person name="Padilla G."/>
            <person name="Ferreira P."/>
            <person name="Barriuso J."/>
            <person name="Kellner H."/>
            <person name="Castanera R."/>
            <person name="Alfaro M."/>
            <person name="Ramirez L."/>
            <person name="Pisabarro A.G."/>
            <person name="Kuo A."/>
            <person name="Tritt A."/>
            <person name="Lipzen A."/>
            <person name="He G."/>
            <person name="Yan M."/>
            <person name="Ng V."/>
            <person name="Cullen D."/>
            <person name="Martin F."/>
            <person name="Rosso M.-N."/>
            <person name="Henrissat B."/>
            <person name="Hibbett D."/>
            <person name="Martinez A.T."/>
            <person name="Grigoriev I.V."/>
        </authorList>
    </citation>
    <scope>NUCLEOTIDE SEQUENCE</scope>
    <source>
        <strain evidence="8">CBS 247.69</strain>
    </source>
</reference>
<feature type="compositionally biased region" description="Low complexity" evidence="6">
    <location>
        <begin position="349"/>
        <end position="370"/>
    </location>
</feature>
<keyword evidence="3 5" id="KW-0863">Zinc-finger</keyword>
<dbReference type="PANTHER" id="PTHR12547">
    <property type="entry name" value="CCCH ZINC FINGER/TIS11-RELATED"/>
    <property type="match status" value="1"/>
</dbReference>
<gene>
    <name evidence="8" type="ORF">BDZ94DRAFT_516002</name>
</gene>
<keyword evidence="9" id="KW-1185">Reference proteome</keyword>
<dbReference type="PANTHER" id="PTHR12547:SF18">
    <property type="entry name" value="PROTEIN TIS11"/>
    <property type="match status" value="1"/>
</dbReference>
<keyword evidence="1 5" id="KW-0479">Metal-binding</keyword>
<feature type="domain" description="C3H1-type" evidence="7">
    <location>
        <begin position="234"/>
        <end position="262"/>
    </location>
</feature>
<dbReference type="Proteomes" id="UP000807353">
    <property type="component" value="Unassembled WGS sequence"/>
</dbReference>
<feature type="zinc finger region" description="C3H1-type" evidence="5">
    <location>
        <begin position="12"/>
        <end position="40"/>
    </location>
</feature>
<dbReference type="InterPro" id="IPR045877">
    <property type="entry name" value="ZFP36-like"/>
</dbReference>
<protein>
    <recommendedName>
        <fullName evidence="7">C3H1-type domain-containing protein</fullName>
    </recommendedName>
</protein>
<keyword evidence="2" id="KW-0677">Repeat</keyword>